<comment type="caution">
    <text evidence="2">The sequence shown here is derived from an EMBL/GenBank/DDBJ whole genome shotgun (WGS) entry which is preliminary data.</text>
</comment>
<organism evidence="2 3">
    <name type="scientific">Artemisia annua</name>
    <name type="common">Sweet wormwood</name>
    <dbReference type="NCBI Taxonomy" id="35608"/>
    <lineage>
        <taxon>Eukaryota</taxon>
        <taxon>Viridiplantae</taxon>
        <taxon>Streptophyta</taxon>
        <taxon>Embryophyta</taxon>
        <taxon>Tracheophyta</taxon>
        <taxon>Spermatophyta</taxon>
        <taxon>Magnoliopsida</taxon>
        <taxon>eudicotyledons</taxon>
        <taxon>Gunneridae</taxon>
        <taxon>Pentapetalae</taxon>
        <taxon>asterids</taxon>
        <taxon>campanulids</taxon>
        <taxon>Asterales</taxon>
        <taxon>Asteraceae</taxon>
        <taxon>Asteroideae</taxon>
        <taxon>Anthemideae</taxon>
        <taxon>Artemisiinae</taxon>
        <taxon>Artemisia</taxon>
    </lineage>
</organism>
<gene>
    <name evidence="2" type="ORF">CTI12_AA447090</name>
</gene>
<feature type="compositionally biased region" description="Acidic residues" evidence="1">
    <location>
        <begin position="58"/>
        <end position="68"/>
    </location>
</feature>
<keyword evidence="3" id="KW-1185">Reference proteome</keyword>
<evidence type="ECO:0000313" key="2">
    <source>
        <dbReference type="EMBL" id="PWA53397.1"/>
    </source>
</evidence>
<protein>
    <submittedName>
        <fullName evidence="2">Uncharacterized protein</fullName>
    </submittedName>
</protein>
<dbReference type="EMBL" id="PKPP01007435">
    <property type="protein sequence ID" value="PWA53397.1"/>
    <property type="molecule type" value="Genomic_DNA"/>
</dbReference>
<evidence type="ECO:0000313" key="3">
    <source>
        <dbReference type="Proteomes" id="UP000245207"/>
    </source>
</evidence>
<accession>A0A2U1LWN8</accession>
<feature type="compositionally biased region" description="Basic and acidic residues" evidence="1">
    <location>
        <begin position="69"/>
        <end position="81"/>
    </location>
</feature>
<sequence length="81" mass="8573">MNPTDSSTKPPDSSTNPSKSSTNPSDSSIILSEDDVAAVPLIPINRKTQTPPLVGDVVTEDDLPEDKDSDVARKEVDGKIP</sequence>
<dbReference type="AlphaFoldDB" id="A0A2U1LWN8"/>
<reference evidence="2 3" key="1">
    <citation type="journal article" date="2018" name="Mol. Plant">
        <title>The genome of Artemisia annua provides insight into the evolution of Asteraceae family and artemisinin biosynthesis.</title>
        <authorList>
            <person name="Shen Q."/>
            <person name="Zhang L."/>
            <person name="Liao Z."/>
            <person name="Wang S."/>
            <person name="Yan T."/>
            <person name="Shi P."/>
            <person name="Liu M."/>
            <person name="Fu X."/>
            <person name="Pan Q."/>
            <person name="Wang Y."/>
            <person name="Lv Z."/>
            <person name="Lu X."/>
            <person name="Zhang F."/>
            <person name="Jiang W."/>
            <person name="Ma Y."/>
            <person name="Chen M."/>
            <person name="Hao X."/>
            <person name="Li L."/>
            <person name="Tang Y."/>
            <person name="Lv G."/>
            <person name="Zhou Y."/>
            <person name="Sun X."/>
            <person name="Brodelius P.E."/>
            <person name="Rose J.K.C."/>
            <person name="Tang K."/>
        </authorList>
    </citation>
    <scope>NUCLEOTIDE SEQUENCE [LARGE SCALE GENOMIC DNA]</scope>
    <source>
        <strain evidence="3">cv. Huhao1</strain>
        <tissue evidence="2">Leaf</tissue>
    </source>
</reference>
<feature type="region of interest" description="Disordered" evidence="1">
    <location>
        <begin position="1"/>
        <end position="81"/>
    </location>
</feature>
<name>A0A2U1LWN8_ARTAN</name>
<evidence type="ECO:0000256" key="1">
    <source>
        <dbReference type="SAM" id="MobiDB-lite"/>
    </source>
</evidence>
<feature type="compositionally biased region" description="Low complexity" evidence="1">
    <location>
        <begin position="1"/>
        <end position="28"/>
    </location>
</feature>
<proteinExistence type="predicted"/>
<dbReference type="Proteomes" id="UP000245207">
    <property type="component" value="Unassembled WGS sequence"/>
</dbReference>